<reference evidence="4 5" key="1">
    <citation type="submission" date="2023-08" db="EMBL/GenBank/DDBJ databases">
        <title>Functional and genomic diversity of the sorghum phyllosphere microbiome.</title>
        <authorList>
            <person name="Shade A."/>
        </authorList>
    </citation>
    <scope>NUCLEOTIDE SEQUENCE [LARGE SCALE GENOMIC DNA]</scope>
    <source>
        <strain evidence="4 5">SORGH_AS_0919</strain>
    </source>
</reference>
<dbReference type="InterPro" id="IPR014048">
    <property type="entry name" value="MethylDNA_cys_MeTrfase_DNA-bd"/>
</dbReference>
<dbReference type="Pfam" id="PF01035">
    <property type="entry name" value="DNA_binding_1"/>
    <property type="match status" value="1"/>
</dbReference>
<dbReference type="Gene3D" id="3.30.160.70">
    <property type="entry name" value="Methylated DNA-protein cysteine methyltransferase domain"/>
    <property type="match status" value="1"/>
</dbReference>
<feature type="domain" description="Methylguanine DNA methyltransferase ribonuclease-like" evidence="3">
    <location>
        <begin position="9"/>
        <end position="80"/>
    </location>
</feature>
<keyword evidence="1" id="KW-0227">DNA damage</keyword>
<dbReference type="InterPro" id="IPR008332">
    <property type="entry name" value="MethylG_MeTrfase_N"/>
</dbReference>
<dbReference type="EC" id="2.1.1.63" evidence="4"/>
<dbReference type="GO" id="GO:0003908">
    <property type="term" value="F:methylated-DNA-[protein]-cysteine S-methyltransferase activity"/>
    <property type="evidence" value="ECO:0007669"/>
    <property type="project" value="UniProtKB-EC"/>
</dbReference>
<protein>
    <submittedName>
        <fullName evidence="4">Methylated-DNA-[protein]-cysteine S-methyltransferase</fullName>
        <ecNumber evidence="4">2.1.1.63</ecNumber>
    </submittedName>
</protein>
<evidence type="ECO:0000256" key="1">
    <source>
        <dbReference type="ARBA" id="ARBA00022763"/>
    </source>
</evidence>
<dbReference type="SUPFAM" id="SSF53155">
    <property type="entry name" value="Methylated DNA-protein cysteine methyltransferase domain"/>
    <property type="match status" value="1"/>
</dbReference>
<keyword evidence="4" id="KW-0489">Methyltransferase</keyword>
<dbReference type="CDD" id="cd06445">
    <property type="entry name" value="ATase"/>
    <property type="match status" value="1"/>
</dbReference>
<accession>A0ABU1HYM0</accession>
<dbReference type="EMBL" id="JAVIZA010000001">
    <property type="protein sequence ID" value="MDR6166742.1"/>
    <property type="molecule type" value="Genomic_DNA"/>
</dbReference>
<dbReference type="Gene3D" id="1.10.10.10">
    <property type="entry name" value="Winged helix-like DNA-binding domain superfamily/Winged helix DNA-binding domain"/>
    <property type="match status" value="1"/>
</dbReference>
<evidence type="ECO:0000313" key="4">
    <source>
        <dbReference type="EMBL" id="MDR6166742.1"/>
    </source>
</evidence>
<evidence type="ECO:0000313" key="5">
    <source>
        <dbReference type="Proteomes" id="UP001260188"/>
    </source>
</evidence>
<sequence>MIDAAFAVHATPIGDALLVVTGTGLVHLDILDRPADIALVDLAPALGALPVHDPGATADAAAELDAYFAGRLQRFQTPIDWLLAPTGFAGEALRAVCDVPYGEVATYGEIAIAAGSPRAHRAVGSACARTPISIVVPAHRVVRSDGAIGEYGGHPERKRFLLDLESGAGSGRV</sequence>
<dbReference type="RefSeq" id="WP_023954648.1">
    <property type="nucleotide sequence ID" value="NZ_CP018134.1"/>
</dbReference>
<comment type="caution">
    <text evidence="4">The sequence shown here is derived from an EMBL/GenBank/DDBJ whole genome shotgun (WGS) entry which is preliminary data.</text>
</comment>
<dbReference type="Pfam" id="PF02870">
    <property type="entry name" value="Methyltransf_1N"/>
    <property type="match status" value="1"/>
</dbReference>
<dbReference type="InterPro" id="IPR036217">
    <property type="entry name" value="MethylDNA_cys_MeTrfase_DNAb"/>
</dbReference>
<evidence type="ECO:0000259" key="2">
    <source>
        <dbReference type="Pfam" id="PF01035"/>
    </source>
</evidence>
<evidence type="ECO:0000259" key="3">
    <source>
        <dbReference type="Pfam" id="PF02870"/>
    </source>
</evidence>
<keyword evidence="4" id="KW-0808">Transferase</keyword>
<dbReference type="InterPro" id="IPR036388">
    <property type="entry name" value="WH-like_DNA-bd_sf"/>
</dbReference>
<gene>
    <name evidence="4" type="ORF">QE367_000946</name>
</gene>
<dbReference type="PANTHER" id="PTHR10815:SF13">
    <property type="entry name" value="METHYLATED-DNA--PROTEIN-CYSTEINE METHYLTRANSFERASE"/>
    <property type="match status" value="1"/>
</dbReference>
<dbReference type="SUPFAM" id="SSF46767">
    <property type="entry name" value="Methylated DNA-protein cysteine methyltransferase, C-terminal domain"/>
    <property type="match status" value="1"/>
</dbReference>
<dbReference type="InterPro" id="IPR036631">
    <property type="entry name" value="MGMT_N_sf"/>
</dbReference>
<dbReference type="GO" id="GO:0032259">
    <property type="term" value="P:methylation"/>
    <property type="evidence" value="ECO:0007669"/>
    <property type="project" value="UniProtKB-KW"/>
</dbReference>
<dbReference type="NCBIfam" id="TIGR00589">
    <property type="entry name" value="ogt"/>
    <property type="match status" value="1"/>
</dbReference>
<feature type="domain" description="Methylated-DNA-[protein]-cysteine S-methyltransferase DNA binding" evidence="2">
    <location>
        <begin position="89"/>
        <end position="166"/>
    </location>
</feature>
<dbReference type="Proteomes" id="UP001260188">
    <property type="component" value="Unassembled WGS sequence"/>
</dbReference>
<keyword evidence="5" id="KW-1185">Reference proteome</keyword>
<dbReference type="PANTHER" id="PTHR10815">
    <property type="entry name" value="METHYLATED-DNA--PROTEIN-CYSTEINE METHYLTRANSFERASE"/>
    <property type="match status" value="1"/>
</dbReference>
<organism evidence="4 5">
    <name type="scientific">Microbacterium paludicola</name>
    <dbReference type="NCBI Taxonomy" id="300019"/>
    <lineage>
        <taxon>Bacteria</taxon>
        <taxon>Bacillati</taxon>
        <taxon>Actinomycetota</taxon>
        <taxon>Actinomycetes</taxon>
        <taxon>Micrococcales</taxon>
        <taxon>Microbacteriaceae</taxon>
        <taxon>Microbacterium</taxon>
    </lineage>
</organism>
<name>A0ABU1HYM0_9MICO</name>
<proteinExistence type="predicted"/>